<evidence type="ECO:0000313" key="3">
    <source>
        <dbReference type="Proteomes" id="UP000603234"/>
    </source>
</evidence>
<sequence>MKGLILKDLINLKKSMRTLGIMLLAFVVIYIPLGSESFISGMVVLMFAMLVITTMSYDDMAKWDTYALTMPISRKEVVLSKYLLMLMLDFTSVVLALALTFVGSLLTGTGMTTETLLGIPIILMIAVIFGSVLIPMIYKFGIEKARLMIVLCGAIPTAVFLVLAQMDIPFPAIGNEETAFQTIMLAMALISVMTFIASYFIAVRIYQKKEF</sequence>
<dbReference type="PANTHER" id="PTHR41309:SF2">
    <property type="entry name" value="MEMBRANE PROTEIN"/>
    <property type="match status" value="1"/>
</dbReference>
<dbReference type="PANTHER" id="PTHR41309">
    <property type="entry name" value="MEMBRANE PROTEIN-RELATED"/>
    <property type="match status" value="1"/>
</dbReference>
<evidence type="ECO:0000313" key="2">
    <source>
        <dbReference type="EMBL" id="MBC3803484.1"/>
    </source>
</evidence>
<dbReference type="Proteomes" id="UP000603234">
    <property type="component" value="Unassembled WGS sequence"/>
</dbReference>
<keyword evidence="1" id="KW-0812">Transmembrane</keyword>
<keyword evidence="3" id="KW-1185">Reference proteome</keyword>
<dbReference type="RefSeq" id="WP_186841393.1">
    <property type="nucleotide sequence ID" value="NZ_WJBC01000003.1"/>
</dbReference>
<organism evidence="2 3">
    <name type="scientific">Acetobacterium fimetarium</name>
    <dbReference type="NCBI Taxonomy" id="52691"/>
    <lineage>
        <taxon>Bacteria</taxon>
        <taxon>Bacillati</taxon>
        <taxon>Bacillota</taxon>
        <taxon>Clostridia</taxon>
        <taxon>Eubacteriales</taxon>
        <taxon>Eubacteriaceae</taxon>
        <taxon>Acetobacterium</taxon>
    </lineage>
</organism>
<dbReference type="Pfam" id="PF13346">
    <property type="entry name" value="ABC2_membrane_5"/>
    <property type="match status" value="1"/>
</dbReference>
<proteinExistence type="predicted"/>
<feature type="transmembrane region" description="Helical" evidence="1">
    <location>
        <begin position="145"/>
        <end position="163"/>
    </location>
</feature>
<feature type="transmembrane region" description="Helical" evidence="1">
    <location>
        <begin position="117"/>
        <end position="138"/>
    </location>
</feature>
<keyword evidence="1" id="KW-0472">Membrane</keyword>
<feature type="transmembrane region" description="Helical" evidence="1">
    <location>
        <begin position="82"/>
        <end position="105"/>
    </location>
</feature>
<feature type="transmembrane region" description="Helical" evidence="1">
    <location>
        <begin position="183"/>
        <end position="206"/>
    </location>
</feature>
<gene>
    <name evidence="2" type="ORF">GH808_03420</name>
</gene>
<feature type="transmembrane region" description="Helical" evidence="1">
    <location>
        <begin position="16"/>
        <end position="33"/>
    </location>
</feature>
<evidence type="ECO:0000256" key="1">
    <source>
        <dbReference type="SAM" id="Phobius"/>
    </source>
</evidence>
<dbReference type="EMBL" id="WJBC01000003">
    <property type="protein sequence ID" value="MBC3803484.1"/>
    <property type="molecule type" value="Genomic_DNA"/>
</dbReference>
<accession>A0ABR6WSC1</accession>
<protein>
    <submittedName>
        <fullName evidence="2">ABC-2 transporter permease</fullName>
    </submittedName>
</protein>
<keyword evidence="1" id="KW-1133">Transmembrane helix</keyword>
<feature type="transmembrane region" description="Helical" evidence="1">
    <location>
        <begin position="39"/>
        <end position="61"/>
    </location>
</feature>
<reference evidence="2 3" key="1">
    <citation type="journal article" date="2020" name="mSystems">
        <title>Defining Genomic and Predicted Metabolic Features of the Acetobacterium Genus.</title>
        <authorList>
            <person name="Ross D.E."/>
            <person name="Marshall C.W."/>
            <person name="Gulliver D."/>
            <person name="May H.D."/>
            <person name="Norman R.S."/>
        </authorList>
    </citation>
    <scope>NUCLEOTIDE SEQUENCE [LARGE SCALE GENOMIC DNA]</scope>
    <source>
        <strain evidence="2 3">DSM 8238</strain>
    </source>
</reference>
<name>A0ABR6WSC1_9FIRM</name>
<comment type="caution">
    <text evidence="2">The sequence shown here is derived from an EMBL/GenBank/DDBJ whole genome shotgun (WGS) entry which is preliminary data.</text>
</comment>
<dbReference type="InterPro" id="IPR025699">
    <property type="entry name" value="ABC2_memb-like"/>
</dbReference>